<dbReference type="EMBL" id="JPIT01000032">
    <property type="protein sequence ID" value="KIO43191.1"/>
    <property type="molecule type" value="Genomic_DNA"/>
</dbReference>
<dbReference type="RefSeq" id="WP_041504304.1">
    <property type="nucleotide sequence ID" value="NZ_JPIT01000032.1"/>
</dbReference>
<dbReference type="Proteomes" id="UP000031937">
    <property type="component" value="Unassembled WGS sequence"/>
</dbReference>
<reference evidence="2 3" key="1">
    <citation type="submission" date="2014-07" db="EMBL/GenBank/DDBJ databases">
        <title>Porphyromonadaceae bacterium OUH 334697 = ATCC BAA-2682 = DSM 28341 draft genome.</title>
        <authorList>
            <person name="Sydenham T.V."/>
            <person name="Hasman H."/>
            <person name="Justesen U.S."/>
        </authorList>
    </citation>
    <scope>NUCLEOTIDE SEQUENCE [LARGE SCALE GENOMIC DNA]</scope>
    <source>
        <strain evidence="2 3">OUH 334697</strain>
    </source>
</reference>
<sequence>MKKSLFSKLAIMLMAICFCSNVWADEIITLKFTVRDEGGFYLKNTFVSAVSDTPDKCEISNPTGFVDDQATKEMQVILKGLGTFRITVTFSYTDVTVTKVVIITVLEDPETGQWRIQINPNSYHFTVTMPIPANFKSSSVFQDGSFALSKLFMKKE</sequence>
<dbReference type="SUPFAM" id="SSF49373">
    <property type="entry name" value="Invasin/intimin cell-adhesion fragments"/>
    <property type="match status" value="1"/>
</dbReference>
<keyword evidence="1" id="KW-0732">Signal</keyword>
<protein>
    <recommendedName>
        <fullName evidence="4">Lipocalin-like domain-containing protein</fullName>
    </recommendedName>
</protein>
<dbReference type="InterPro" id="IPR008964">
    <property type="entry name" value="Invasin/intimin_cell_adhesion"/>
</dbReference>
<feature type="chain" id="PRO_5044301317" description="Lipocalin-like domain-containing protein" evidence="1">
    <location>
        <begin position="25"/>
        <end position="156"/>
    </location>
</feature>
<evidence type="ECO:0008006" key="4">
    <source>
        <dbReference type="Google" id="ProtNLM"/>
    </source>
</evidence>
<evidence type="ECO:0000313" key="3">
    <source>
        <dbReference type="Proteomes" id="UP000031937"/>
    </source>
</evidence>
<name>A0AB34R5F7_9PORP</name>
<dbReference type="AlphaFoldDB" id="A0AB34R5F7"/>
<feature type="signal peptide" evidence="1">
    <location>
        <begin position="1"/>
        <end position="24"/>
    </location>
</feature>
<evidence type="ECO:0000313" key="2">
    <source>
        <dbReference type="EMBL" id="KIO43191.1"/>
    </source>
</evidence>
<gene>
    <name evidence="2" type="ORF">IE90_13365</name>
</gene>
<evidence type="ECO:0000256" key="1">
    <source>
        <dbReference type="SAM" id="SignalP"/>
    </source>
</evidence>
<organism evidence="2 3">
    <name type="scientific">Sanguibacteroides justesenii</name>
    <dbReference type="NCBI Taxonomy" id="1547597"/>
    <lineage>
        <taxon>Bacteria</taxon>
        <taxon>Pseudomonadati</taxon>
        <taxon>Bacteroidota</taxon>
        <taxon>Bacteroidia</taxon>
        <taxon>Bacteroidales</taxon>
        <taxon>Porphyromonadaceae</taxon>
        <taxon>Sanguibacteroides</taxon>
    </lineage>
</organism>
<comment type="caution">
    <text evidence="2">The sequence shown here is derived from an EMBL/GenBank/DDBJ whole genome shotgun (WGS) entry which is preliminary data.</text>
</comment>
<accession>A0AB34R5F7</accession>
<proteinExistence type="predicted"/>